<accession>A0A3P1B366</accession>
<proteinExistence type="predicted"/>
<dbReference type="Pfam" id="PF19775">
    <property type="entry name" value="DUF6261"/>
    <property type="match status" value="1"/>
</dbReference>
<evidence type="ECO:0000313" key="2">
    <source>
        <dbReference type="Proteomes" id="UP000268372"/>
    </source>
</evidence>
<dbReference type="EMBL" id="RQTJ01000011">
    <property type="protein sequence ID" value="RRA95112.1"/>
    <property type="molecule type" value="Genomic_DNA"/>
</dbReference>
<sequence>MKITLTALSTKNLATLAQRIINSSQSGNYTIIEGHPLLTALATSYSTYDAVYTKLTYSGKGKEVAAADKERDAAFSSIKAFLNGYRKLPFAANHTDAEALYIIFKQFGLNLDTLSYSAQTAQLKKLIEELEKPENTQRIENLTITTAFNDLKTKHQAFETVFAEQAEANADLRTIASASSTRKELEQRLRSYFSLITAMKDMPEWSKLYYDLNEIVKAAKNSTLSANGNNTPT</sequence>
<comment type="caution">
    <text evidence="1">The sequence shown here is derived from an EMBL/GenBank/DDBJ whole genome shotgun (WGS) entry which is preliminary data.</text>
</comment>
<evidence type="ECO:0000313" key="1">
    <source>
        <dbReference type="EMBL" id="RRA95112.1"/>
    </source>
</evidence>
<organism evidence="1 2">
    <name type="scientific">Paenimyroides viscosum</name>
    <dbReference type="NCBI Taxonomy" id="2488729"/>
    <lineage>
        <taxon>Bacteria</taxon>
        <taxon>Pseudomonadati</taxon>
        <taxon>Bacteroidota</taxon>
        <taxon>Flavobacteriia</taxon>
        <taxon>Flavobacteriales</taxon>
        <taxon>Flavobacteriaceae</taxon>
        <taxon>Paenimyroides</taxon>
    </lineage>
</organism>
<dbReference type="AlphaFoldDB" id="A0A3P1B366"/>
<dbReference type="Proteomes" id="UP000268372">
    <property type="component" value="Unassembled WGS sequence"/>
</dbReference>
<dbReference type="RefSeq" id="WP_124899156.1">
    <property type="nucleotide sequence ID" value="NZ_RQTJ01000011.1"/>
</dbReference>
<reference evidence="1 2" key="1">
    <citation type="submission" date="2018-11" db="EMBL/GenBank/DDBJ databases">
        <title>Flavobacterium sp. nov., YIM 102796 draft genome.</title>
        <authorList>
            <person name="Li G."/>
            <person name="Jiang Y."/>
        </authorList>
    </citation>
    <scope>NUCLEOTIDE SEQUENCE [LARGE SCALE GENOMIC DNA]</scope>
    <source>
        <strain evidence="1 2">YIM 102796</strain>
    </source>
</reference>
<protein>
    <submittedName>
        <fullName evidence="1">Uncharacterized protein</fullName>
    </submittedName>
</protein>
<name>A0A3P1B366_9FLAO</name>
<dbReference type="OrthoDB" id="1100237at2"/>
<gene>
    <name evidence="1" type="ORF">EG242_06825</name>
</gene>
<keyword evidence="2" id="KW-1185">Reference proteome</keyword>
<dbReference type="InterPro" id="IPR046228">
    <property type="entry name" value="DUF6261"/>
</dbReference>